<evidence type="ECO:0000256" key="1">
    <source>
        <dbReference type="ARBA" id="ARBA00023235"/>
    </source>
</evidence>
<evidence type="ECO:0000313" key="2">
    <source>
        <dbReference type="EMBL" id="CUI17414.1"/>
    </source>
</evidence>
<dbReference type="AlphaFoldDB" id="A0A0U5JHZ4"/>
<protein>
    <submittedName>
        <fullName evidence="2">Asp/Glu/Hydantoin racemase family protein</fullName>
    </submittedName>
</protein>
<dbReference type="PATRIC" id="fig|389348.3.peg.2028"/>
<evidence type="ECO:0000313" key="3">
    <source>
        <dbReference type="Proteomes" id="UP000069902"/>
    </source>
</evidence>
<gene>
    <name evidence="2" type="ORF">PNK_1807</name>
</gene>
<dbReference type="EMBL" id="LN879502">
    <property type="protein sequence ID" value="CUI17414.1"/>
    <property type="molecule type" value="Genomic_DNA"/>
</dbReference>
<dbReference type="KEGG" id="pnl:PNK_1807"/>
<dbReference type="InterPro" id="IPR001920">
    <property type="entry name" value="Asp/Glu_race"/>
</dbReference>
<dbReference type="STRING" id="389348.PNK_1807"/>
<sequence>MKPKSIGIIGGAGPLAGAFLLERVLTLAGKKYGCYRDADFPKVFLISFPFSEMLTPTFDAAKVRRELRDCLDQLLQNGASILAIACNTLHAFLDDEDELDLIHLPRVLATEVTDVEPLVLCTSTSAQFGLHRRFFACRYPDSTTQKKVDQMIDQILKGEERQKIVEELKELLQSQDAKAIILGCTELSLFTAQLSLPNKLIIDPLEVVANKILEKSFSL</sequence>
<proteinExistence type="predicted"/>
<dbReference type="InParanoid" id="A0A0U5JHZ4"/>
<dbReference type="RefSeq" id="WP_032124039.1">
    <property type="nucleotide sequence ID" value="NZ_LN879502.1"/>
</dbReference>
<reference evidence="3" key="1">
    <citation type="submission" date="2015-09" db="EMBL/GenBank/DDBJ databases">
        <authorList>
            <person name="Bertelli C."/>
        </authorList>
    </citation>
    <scope>NUCLEOTIDE SEQUENCE [LARGE SCALE GENOMIC DNA]</scope>
    <source>
        <strain evidence="3">KNic</strain>
    </source>
</reference>
<keyword evidence="1" id="KW-0413">Isomerase</keyword>
<dbReference type="Gene3D" id="3.40.50.1860">
    <property type="match status" value="2"/>
</dbReference>
<dbReference type="PANTHER" id="PTHR21198:SF7">
    <property type="entry name" value="ASPARTATE-GLUTAMATE RACEMASE FAMILY"/>
    <property type="match status" value="1"/>
</dbReference>
<keyword evidence="3" id="KW-1185">Reference proteome</keyword>
<organism evidence="2 3">
    <name type="scientific">Candidatus Protochlamydia naegleriophila</name>
    <dbReference type="NCBI Taxonomy" id="389348"/>
    <lineage>
        <taxon>Bacteria</taxon>
        <taxon>Pseudomonadati</taxon>
        <taxon>Chlamydiota</taxon>
        <taxon>Chlamydiia</taxon>
        <taxon>Parachlamydiales</taxon>
        <taxon>Parachlamydiaceae</taxon>
        <taxon>Candidatus Protochlamydia</taxon>
    </lineage>
</organism>
<dbReference type="GO" id="GO:0047661">
    <property type="term" value="F:amino-acid racemase activity"/>
    <property type="evidence" value="ECO:0007669"/>
    <property type="project" value="InterPro"/>
</dbReference>
<dbReference type="Proteomes" id="UP000069902">
    <property type="component" value="Chromosome cPNK"/>
</dbReference>
<dbReference type="InterPro" id="IPR015942">
    <property type="entry name" value="Asp/Glu/hydantoin_racemase"/>
</dbReference>
<dbReference type="SUPFAM" id="SSF53681">
    <property type="entry name" value="Aspartate/glutamate racemase"/>
    <property type="match status" value="2"/>
</dbReference>
<dbReference type="Pfam" id="PF01177">
    <property type="entry name" value="Asp_Glu_race"/>
    <property type="match status" value="1"/>
</dbReference>
<accession>A0A0U5JHZ4</accession>
<dbReference type="PANTHER" id="PTHR21198">
    <property type="entry name" value="GLUTAMATE RACEMASE"/>
    <property type="match status" value="1"/>
</dbReference>
<name>A0A0U5JHZ4_9BACT</name>